<feature type="non-terminal residue" evidence="2">
    <location>
        <position position="1"/>
    </location>
</feature>
<gene>
    <name evidence="2" type="ORF">GMARGA_LOCUS22263</name>
</gene>
<protein>
    <submittedName>
        <fullName evidence="2">21042_t:CDS:1</fullName>
    </submittedName>
</protein>
<dbReference type="EMBL" id="CAJVQB010021321">
    <property type="protein sequence ID" value="CAG8796771.1"/>
    <property type="molecule type" value="Genomic_DNA"/>
</dbReference>
<evidence type="ECO:0000256" key="1">
    <source>
        <dbReference type="SAM" id="MobiDB-lite"/>
    </source>
</evidence>
<keyword evidence="3" id="KW-1185">Reference proteome</keyword>
<evidence type="ECO:0000313" key="2">
    <source>
        <dbReference type="EMBL" id="CAG8796771.1"/>
    </source>
</evidence>
<evidence type="ECO:0000313" key="3">
    <source>
        <dbReference type="Proteomes" id="UP000789901"/>
    </source>
</evidence>
<comment type="caution">
    <text evidence="2">The sequence shown here is derived from an EMBL/GenBank/DDBJ whole genome shotgun (WGS) entry which is preliminary data.</text>
</comment>
<proteinExistence type="predicted"/>
<feature type="region of interest" description="Disordered" evidence="1">
    <location>
        <begin position="204"/>
        <end position="233"/>
    </location>
</feature>
<feature type="compositionally biased region" description="Basic and acidic residues" evidence="1">
    <location>
        <begin position="204"/>
        <end position="224"/>
    </location>
</feature>
<accession>A0ABN7VSG3</accession>
<sequence length="248" mass="28734">MFEVGISKNTYEFGNAKIFFGAESGNTDDLFESGNPEHCFNKYKFDNSEAFFSNILDDNVVTFNMFRPNNPETSFEQANNERNSEVIEYTENLSNLSSNEFISLSDINNTYENQDYDKKESELKYLIELEMSFNNWLDLDKWLNNHGIECGFVFTITYSEKDKEDRIPQHCTYKYMKGQPYVSQKEAHTINNCDRYDKLDNANLSDNDHSLEEASSSTEERKVESSSLEDEASNRQKCGICNLRGHNA</sequence>
<dbReference type="Proteomes" id="UP000789901">
    <property type="component" value="Unassembled WGS sequence"/>
</dbReference>
<name>A0ABN7VSG3_GIGMA</name>
<reference evidence="2 3" key="1">
    <citation type="submission" date="2021-06" db="EMBL/GenBank/DDBJ databases">
        <authorList>
            <person name="Kallberg Y."/>
            <person name="Tangrot J."/>
            <person name="Rosling A."/>
        </authorList>
    </citation>
    <scope>NUCLEOTIDE SEQUENCE [LARGE SCALE GENOMIC DNA]</scope>
    <source>
        <strain evidence="2 3">120-4 pot B 10/14</strain>
    </source>
</reference>
<organism evidence="2 3">
    <name type="scientific">Gigaspora margarita</name>
    <dbReference type="NCBI Taxonomy" id="4874"/>
    <lineage>
        <taxon>Eukaryota</taxon>
        <taxon>Fungi</taxon>
        <taxon>Fungi incertae sedis</taxon>
        <taxon>Mucoromycota</taxon>
        <taxon>Glomeromycotina</taxon>
        <taxon>Glomeromycetes</taxon>
        <taxon>Diversisporales</taxon>
        <taxon>Gigasporaceae</taxon>
        <taxon>Gigaspora</taxon>
    </lineage>
</organism>